<accession>A0A809T4P9</accession>
<reference evidence="1" key="1">
    <citation type="submission" date="2020-01" db="EMBL/GenBank/DDBJ databases">
        <title>Genotype-dependent distribution of carbapenemase genes among Enterobacteriaceae in Thailand.</title>
        <authorList>
            <person name="Takeuchi D."/>
            <person name="Abe R."/>
            <person name="Sakamoto N."/>
            <person name="Sugawara Y."/>
            <person name="Akeda Y."/>
            <person name="Hamada S."/>
        </authorList>
    </citation>
    <scope>NUCLEOTIDE SEQUENCE</scope>
    <source>
        <strain evidence="1">KP45</strain>
        <plasmid evidence="1">pKP45_NDM1</plasmid>
    </source>
</reference>
<sequence>MRNGKILGWAWGAGFVDGLVRAWNGLHSRLLAWGQPHLLAPVTF</sequence>
<evidence type="ECO:0000313" key="1">
    <source>
        <dbReference type="EMBL" id="BBV28357.1"/>
    </source>
</evidence>
<dbReference type="EMBL" id="LC521854">
    <property type="protein sequence ID" value="BBV28357.1"/>
    <property type="molecule type" value="Genomic_DNA"/>
</dbReference>
<name>A0A809T4P9_KLEPN</name>
<dbReference type="AlphaFoldDB" id="A0A809T4P9"/>
<keyword evidence="1" id="KW-0614">Plasmid</keyword>
<geneLocation type="plasmid" evidence="1">
    <name>pKP45_NDM1</name>
</geneLocation>
<proteinExistence type="predicted"/>
<organism evidence="1">
    <name type="scientific">Klebsiella pneumoniae</name>
    <dbReference type="NCBI Taxonomy" id="573"/>
    <lineage>
        <taxon>Bacteria</taxon>
        <taxon>Pseudomonadati</taxon>
        <taxon>Pseudomonadota</taxon>
        <taxon>Gammaproteobacteria</taxon>
        <taxon>Enterobacterales</taxon>
        <taxon>Enterobacteriaceae</taxon>
        <taxon>Klebsiella/Raoultella group</taxon>
        <taxon>Klebsiella</taxon>
        <taxon>Klebsiella pneumoniae complex</taxon>
    </lineage>
</organism>
<protein>
    <submittedName>
        <fullName evidence="1">Uncharacterized protein</fullName>
    </submittedName>
</protein>